<evidence type="ECO:0000313" key="3">
    <source>
        <dbReference type="Proteomes" id="UP001595908"/>
    </source>
</evidence>
<dbReference type="SUPFAM" id="SSF50965">
    <property type="entry name" value="Galactose oxidase, central domain"/>
    <property type="match status" value="1"/>
</dbReference>
<accession>A0ABV9VHE9</accession>
<keyword evidence="1" id="KW-0472">Membrane</keyword>
<protein>
    <submittedName>
        <fullName evidence="2">Phospholipase A2</fullName>
        <ecNumber evidence="2">3.1.1.4</ecNumber>
    </submittedName>
</protein>
<evidence type="ECO:0000256" key="1">
    <source>
        <dbReference type="SAM" id="Phobius"/>
    </source>
</evidence>
<keyword evidence="1" id="KW-0812">Transmembrane</keyword>
<keyword evidence="3" id="KW-1185">Reference proteome</keyword>
<dbReference type="GeneID" id="31237820"/>
<reference evidence="3" key="1">
    <citation type="journal article" date="2019" name="Int. J. Syst. Evol. Microbiol.">
        <title>The Global Catalogue of Microorganisms (GCM) 10K type strain sequencing project: providing services to taxonomists for standard genome sequencing and annotation.</title>
        <authorList>
            <consortium name="The Broad Institute Genomics Platform"/>
            <consortium name="The Broad Institute Genome Sequencing Center for Infectious Disease"/>
            <person name="Wu L."/>
            <person name="Ma J."/>
        </authorList>
    </citation>
    <scope>NUCLEOTIDE SEQUENCE [LARGE SCALE GENOMIC DNA]</scope>
    <source>
        <strain evidence="3">ICMP 257</strain>
    </source>
</reference>
<dbReference type="Gene3D" id="1.20.90.10">
    <property type="entry name" value="Phospholipase A2 domain"/>
    <property type="match status" value="1"/>
</dbReference>
<keyword evidence="1" id="KW-1133">Transmembrane helix</keyword>
<comment type="caution">
    <text evidence="2">The sequence shown here is derived from an EMBL/GenBank/DDBJ whole genome shotgun (WGS) entry which is preliminary data.</text>
</comment>
<dbReference type="Pfam" id="PF09056">
    <property type="entry name" value="Phospholip_A2_3"/>
    <property type="match status" value="1"/>
</dbReference>
<proteinExistence type="predicted"/>
<dbReference type="InterPro" id="IPR036444">
    <property type="entry name" value="PLipase_A2_dom_sf"/>
</dbReference>
<dbReference type="InterPro" id="IPR015141">
    <property type="entry name" value="PLipase_A2_prok/fun"/>
</dbReference>
<dbReference type="SUPFAM" id="SSF48619">
    <property type="entry name" value="Phospholipase A2, PLA2"/>
    <property type="match status" value="1"/>
</dbReference>
<dbReference type="EMBL" id="JBHSJE010000016">
    <property type="protein sequence ID" value="MFC4983354.1"/>
    <property type="molecule type" value="Genomic_DNA"/>
</dbReference>
<dbReference type="GO" id="GO:0004623">
    <property type="term" value="F:phospholipase A2 activity"/>
    <property type="evidence" value="ECO:0007669"/>
    <property type="project" value="UniProtKB-EC"/>
</dbReference>
<dbReference type="InterPro" id="IPR011043">
    <property type="entry name" value="Gal_Oxase/kelch_b-propeller"/>
</dbReference>
<evidence type="ECO:0000313" key="2">
    <source>
        <dbReference type="EMBL" id="MFC4983354.1"/>
    </source>
</evidence>
<dbReference type="Proteomes" id="UP001595908">
    <property type="component" value="Unassembled WGS sequence"/>
</dbReference>
<organism evidence="2 3">
    <name type="scientific">Streptomyces atroolivaceus</name>
    <dbReference type="NCBI Taxonomy" id="66869"/>
    <lineage>
        <taxon>Bacteria</taxon>
        <taxon>Bacillati</taxon>
        <taxon>Actinomycetota</taxon>
        <taxon>Actinomycetes</taxon>
        <taxon>Kitasatosporales</taxon>
        <taxon>Streptomycetaceae</taxon>
        <taxon>Streptomyces</taxon>
    </lineage>
</organism>
<gene>
    <name evidence="2" type="ORF">ACFPL4_34325</name>
</gene>
<feature type="transmembrane region" description="Helical" evidence="1">
    <location>
        <begin position="21"/>
        <end position="41"/>
    </location>
</feature>
<dbReference type="EC" id="3.1.1.4" evidence="2"/>
<sequence length="382" mass="41187">MTRIPLRGQTRKPALATPSATVRRIGVIVTGMIAAGVLAVLPAQADEPPVAAPAVQLESVSAFGDDQLFALAADHSAVYRWSSKGSNWAKVGGPAQELYTGGAGVFITATDTGKLLKYEGIPETWSEIGDPGADFAMTNDRIYGLSPDHSAVYEWTGHAAEWTKVGGAAKDLHAGGAGLFATAPDDKILKYDGPETWSQIGDPGADFAVTNDRIYGLSPDHSAVYEWTGHANEWTKVGTLSSDLASAPEKLRRLNELTALGTPALQDWFTTLSQHLRGWPDRHGFNWTTNKRNSPAPNSVAGFDFTNACVRHDFGYRNYREVLGEASFQHTAKARVDTAFRQDLNAICQARLISDPRTDASRRACMRVANIYYSSVVATGTS</sequence>
<name>A0ABV9VHE9_STRAZ</name>
<keyword evidence="2" id="KW-0378">Hydrolase</keyword>
<dbReference type="RefSeq" id="WP_157841786.1">
    <property type="nucleotide sequence ID" value="NZ_JBHSJE010000016.1"/>
</dbReference>